<dbReference type="PANTHER" id="PTHR43014:SF2">
    <property type="entry name" value="MERCURIC REDUCTASE"/>
    <property type="match status" value="1"/>
</dbReference>
<dbReference type="InterPro" id="IPR016156">
    <property type="entry name" value="FAD/NAD-linked_Rdtase_dimer_sf"/>
</dbReference>
<keyword evidence="4 9" id="KW-0274">FAD</keyword>
<feature type="domain" description="DEP" evidence="10">
    <location>
        <begin position="16"/>
        <end position="91"/>
    </location>
</feature>
<proteinExistence type="inferred from homology"/>
<dbReference type="GO" id="GO:0003955">
    <property type="term" value="F:NAD(P)H dehydrogenase (quinone) activity"/>
    <property type="evidence" value="ECO:0007669"/>
    <property type="project" value="TreeGrafter"/>
</dbReference>
<evidence type="ECO:0000256" key="4">
    <source>
        <dbReference type="ARBA" id="ARBA00022827"/>
    </source>
</evidence>
<dbReference type="SUPFAM" id="SSF51905">
    <property type="entry name" value="FAD/NAD(P)-binding domain"/>
    <property type="match status" value="2"/>
</dbReference>
<keyword evidence="5" id="KW-0521">NADP</keyword>
<evidence type="ECO:0000256" key="1">
    <source>
        <dbReference type="ARBA" id="ARBA00001974"/>
    </source>
</evidence>
<organism evidence="11">
    <name type="scientific">Ditylum brightwellii</name>
    <dbReference type="NCBI Taxonomy" id="49249"/>
    <lineage>
        <taxon>Eukaryota</taxon>
        <taxon>Sar</taxon>
        <taxon>Stramenopiles</taxon>
        <taxon>Ochrophyta</taxon>
        <taxon>Bacillariophyta</taxon>
        <taxon>Mediophyceae</taxon>
        <taxon>Lithodesmiophycidae</taxon>
        <taxon>Lithodesmiales</taxon>
        <taxon>Lithodesmiaceae</taxon>
        <taxon>Ditylum</taxon>
    </lineage>
</organism>
<dbReference type="InterPro" id="IPR036388">
    <property type="entry name" value="WH-like_DNA-bd_sf"/>
</dbReference>
<keyword evidence="3 9" id="KW-0285">Flavoprotein</keyword>
<evidence type="ECO:0000256" key="8">
    <source>
        <dbReference type="ARBA" id="ARBA00023284"/>
    </source>
</evidence>
<dbReference type="Pfam" id="PF07992">
    <property type="entry name" value="Pyr_redox_2"/>
    <property type="match status" value="1"/>
</dbReference>
<dbReference type="Gene3D" id="1.10.10.10">
    <property type="entry name" value="Winged helix-like DNA-binding domain superfamily/Winged helix DNA-binding domain"/>
    <property type="match status" value="1"/>
</dbReference>
<protein>
    <recommendedName>
        <fullName evidence="10">DEP domain-containing protein</fullName>
    </recommendedName>
</protein>
<dbReference type="GO" id="GO:0050660">
    <property type="term" value="F:flavin adenine dinucleotide binding"/>
    <property type="evidence" value="ECO:0007669"/>
    <property type="project" value="TreeGrafter"/>
</dbReference>
<dbReference type="Pfam" id="PF00610">
    <property type="entry name" value="DEP"/>
    <property type="match status" value="1"/>
</dbReference>
<dbReference type="Gene3D" id="3.30.390.30">
    <property type="match status" value="1"/>
</dbReference>
<evidence type="ECO:0000256" key="5">
    <source>
        <dbReference type="ARBA" id="ARBA00022857"/>
    </source>
</evidence>
<comment type="similarity">
    <text evidence="2 9">Belongs to the class-I pyridine nucleotide-disulfide oxidoreductase family.</text>
</comment>
<keyword evidence="6 9" id="KW-0560">Oxidoreductase</keyword>
<dbReference type="PRINTS" id="PR00368">
    <property type="entry name" value="FADPNR"/>
</dbReference>
<evidence type="ECO:0000256" key="2">
    <source>
        <dbReference type="ARBA" id="ARBA00007532"/>
    </source>
</evidence>
<evidence type="ECO:0000256" key="9">
    <source>
        <dbReference type="RuleBase" id="RU003691"/>
    </source>
</evidence>
<gene>
    <name evidence="11" type="ORF">DBRI1063_LOCUS7745</name>
</gene>
<dbReference type="AlphaFoldDB" id="A0A6U3XA91"/>
<dbReference type="Gene3D" id="3.50.50.60">
    <property type="entry name" value="FAD/NAD(P)-binding domain"/>
    <property type="match status" value="2"/>
</dbReference>
<dbReference type="PANTHER" id="PTHR43014">
    <property type="entry name" value="MERCURIC REDUCTASE"/>
    <property type="match status" value="1"/>
</dbReference>
<dbReference type="SUPFAM" id="SSF46785">
    <property type="entry name" value="Winged helix' DNA-binding domain"/>
    <property type="match status" value="1"/>
</dbReference>
<dbReference type="GO" id="GO:0035556">
    <property type="term" value="P:intracellular signal transduction"/>
    <property type="evidence" value="ECO:0007669"/>
    <property type="project" value="InterPro"/>
</dbReference>
<dbReference type="PRINTS" id="PR00411">
    <property type="entry name" value="PNDRDTASEI"/>
</dbReference>
<dbReference type="InterPro" id="IPR000591">
    <property type="entry name" value="DEP_dom"/>
</dbReference>
<dbReference type="Pfam" id="PF02852">
    <property type="entry name" value="Pyr_redox_dim"/>
    <property type="match status" value="1"/>
</dbReference>
<sequence>MSDDLDKSLDEILEAFRKNVKVSTKKYNLQTYKDVFVGSEAVDYLVSSNVASSREDAVILGKSLANEYGLFEHVTRDHEFSDGKLFYRFLDGQRGKRKMDDGTGERLGWQHFLSPVPQVDSGLQPIFPVADLEGVDGRDEHVGAHVWPLDKYNIETLNHVHPPDWVDPAPKKEGSADFYDMVVIGGGTAGLITSGSSAGLGARVALIEEHFLGGDCLNVGCVPSKSIIHSASLVQKLRRDAEHLAENGITIEGGPSAIKVDFGKVMERVRRIRSVISHHDSAERYSKDLGVEIFIGRAKFLSERSVIVNGRTLEFKRAVICTGGYPSLIPLPGLKELYDLGINPGDQPRPAVMTNETFFNLTTQPKHMVVVGAGVIGLELAQSLQRLGSSVTVFARSGKILPKEDEDMALLVQKQMEDDGVTFRLSVQKYISIELTGNVDEENGLPEMKITITENGSNTDLVCDALLIATGRRPNVTGMDLEKAKVKYDDKTGIIINDKFQTSNSRVFSAGDCCSQYKFTHAADFMARAVIRNALFFGKEKHSALLVPYATFTAPEIASVGLYGSDLDKKGIKYRVFEKHFKDNDRSICDSDTVGLIRYRVDAKSDKILGASIVGTGAGNMIGEVTLAMQSGTGLSQMASVIHPYPTKSEVLRQAGDLFNKTKLTPSSKKLLRGLIKAQR</sequence>
<dbReference type="FunFam" id="3.30.390.30:FF:000001">
    <property type="entry name" value="Dihydrolipoyl dehydrogenase"/>
    <property type="match status" value="1"/>
</dbReference>
<reference evidence="11" key="1">
    <citation type="submission" date="2021-01" db="EMBL/GenBank/DDBJ databases">
        <authorList>
            <person name="Corre E."/>
            <person name="Pelletier E."/>
            <person name="Niang G."/>
            <person name="Scheremetjew M."/>
            <person name="Finn R."/>
            <person name="Kale V."/>
            <person name="Holt S."/>
            <person name="Cochrane G."/>
            <person name="Meng A."/>
            <person name="Brown T."/>
            <person name="Cohen L."/>
        </authorList>
    </citation>
    <scope>NUCLEOTIDE SEQUENCE</scope>
    <source>
        <strain evidence="11">Pop2</strain>
    </source>
</reference>
<evidence type="ECO:0000256" key="3">
    <source>
        <dbReference type="ARBA" id="ARBA00022630"/>
    </source>
</evidence>
<keyword evidence="7" id="KW-1015">Disulfide bond</keyword>
<evidence type="ECO:0000256" key="6">
    <source>
        <dbReference type="ARBA" id="ARBA00023002"/>
    </source>
</evidence>
<evidence type="ECO:0000259" key="10">
    <source>
        <dbReference type="PROSITE" id="PS50186"/>
    </source>
</evidence>
<dbReference type="SMART" id="SM00049">
    <property type="entry name" value="DEP"/>
    <property type="match status" value="1"/>
</dbReference>
<dbReference type="EMBL" id="HBGN01012145">
    <property type="protein sequence ID" value="CAD9323823.1"/>
    <property type="molecule type" value="Transcribed_RNA"/>
</dbReference>
<comment type="cofactor">
    <cofactor evidence="1">
        <name>FAD</name>
        <dbReference type="ChEBI" id="CHEBI:57692"/>
    </cofactor>
</comment>
<evidence type="ECO:0000313" key="11">
    <source>
        <dbReference type="EMBL" id="CAD9323823.1"/>
    </source>
</evidence>
<dbReference type="GO" id="GO:0016668">
    <property type="term" value="F:oxidoreductase activity, acting on a sulfur group of donors, NAD(P) as acceptor"/>
    <property type="evidence" value="ECO:0007669"/>
    <property type="project" value="InterPro"/>
</dbReference>
<dbReference type="PROSITE" id="PS50186">
    <property type="entry name" value="DEP"/>
    <property type="match status" value="1"/>
</dbReference>
<dbReference type="InterPro" id="IPR036188">
    <property type="entry name" value="FAD/NAD-bd_sf"/>
</dbReference>
<accession>A0A6U3XA91</accession>
<dbReference type="InterPro" id="IPR036390">
    <property type="entry name" value="WH_DNA-bd_sf"/>
</dbReference>
<evidence type="ECO:0000256" key="7">
    <source>
        <dbReference type="ARBA" id="ARBA00023157"/>
    </source>
</evidence>
<name>A0A6U3XA91_9STRA</name>
<dbReference type="PROSITE" id="PS00076">
    <property type="entry name" value="PYRIDINE_REDOX_1"/>
    <property type="match status" value="1"/>
</dbReference>
<dbReference type="InterPro" id="IPR004099">
    <property type="entry name" value="Pyr_nucl-diS_OxRdtase_dimer"/>
</dbReference>
<dbReference type="InterPro" id="IPR023753">
    <property type="entry name" value="FAD/NAD-binding_dom"/>
</dbReference>
<dbReference type="CDD" id="cd04371">
    <property type="entry name" value="DEP"/>
    <property type="match status" value="1"/>
</dbReference>
<dbReference type="SUPFAM" id="SSF55424">
    <property type="entry name" value="FAD/NAD-linked reductases, dimerisation (C-terminal) domain"/>
    <property type="match status" value="1"/>
</dbReference>
<dbReference type="InterPro" id="IPR012999">
    <property type="entry name" value="Pyr_OxRdtase_I_AS"/>
</dbReference>
<keyword evidence="8 9" id="KW-0676">Redox-active center</keyword>